<dbReference type="Proteomes" id="UP000762676">
    <property type="component" value="Unassembled WGS sequence"/>
</dbReference>
<dbReference type="InterPro" id="IPR052709">
    <property type="entry name" value="Transposase-MT_Hybrid"/>
</dbReference>
<dbReference type="InterPro" id="IPR036397">
    <property type="entry name" value="RNaseH_sf"/>
</dbReference>
<sequence>MFRDTATQPPDPHHRPHPQRGITTRPKQSLSHQKSEGKESLSDRPRPGLPKSCVNEQTIGCIKKDIYEDPHISVRELSDINGLSRMVKSAINEQRPKVSTSRTLLLHDNAGPHTARATTQSPRKLGIQVLPHPAYSPDLAPCDFWLFPILKERLAGRKFDRIQDLAKAENSKLRTIPGEDYQSVFFSDIAQYIAKQRWKRAGHVARLQDNRWTLRVTEWQPRNGKRSRGRQARRWRDDIVRTMGNTWTREAKDKEEWRRGAEGLILQWMDGAESINQSINQSLVGISHGVPWGDGDVSADVETGPKGTTGTVSGSYKTSGGTTIKGHVSHGPGGTSGGVSVSVPIQG</sequence>
<evidence type="ECO:0000313" key="3">
    <source>
        <dbReference type="Proteomes" id="UP000762676"/>
    </source>
</evidence>
<dbReference type="AlphaFoldDB" id="A0AAV4J6W1"/>
<feature type="compositionally biased region" description="Basic and acidic residues" evidence="1">
    <location>
        <begin position="33"/>
        <end position="46"/>
    </location>
</feature>
<accession>A0AAV4J6W1</accession>
<comment type="caution">
    <text evidence="2">The sequence shown here is derived from an EMBL/GenBank/DDBJ whole genome shotgun (WGS) entry which is preliminary data.</text>
</comment>
<feature type="region of interest" description="Disordered" evidence="1">
    <location>
        <begin position="1"/>
        <end position="53"/>
    </location>
</feature>
<protein>
    <submittedName>
        <fullName evidence="2">Transposase</fullName>
    </submittedName>
</protein>
<evidence type="ECO:0000256" key="1">
    <source>
        <dbReference type="SAM" id="MobiDB-lite"/>
    </source>
</evidence>
<evidence type="ECO:0000313" key="2">
    <source>
        <dbReference type="EMBL" id="GFS18025.1"/>
    </source>
</evidence>
<dbReference type="PANTHER" id="PTHR46060:SF1">
    <property type="entry name" value="MARINER MOS1 TRANSPOSASE-LIKE PROTEIN"/>
    <property type="match status" value="1"/>
</dbReference>
<feature type="region of interest" description="Disordered" evidence="1">
    <location>
        <begin position="327"/>
        <end position="347"/>
    </location>
</feature>
<organism evidence="2 3">
    <name type="scientific">Elysia marginata</name>
    <dbReference type="NCBI Taxonomy" id="1093978"/>
    <lineage>
        <taxon>Eukaryota</taxon>
        <taxon>Metazoa</taxon>
        <taxon>Spiralia</taxon>
        <taxon>Lophotrochozoa</taxon>
        <taxon>Mollusca</taxon>
        <taxon>Gastropoda</taxon>
        <taxon>Heterobranchia</taxon>
        <taxon>Euthyneura</taxon>
        <taxon>Panpulmonata</taxon>
        <taxon>Sacoglossa</taxon>
        <taxon>Placobranchoidea</taxon>
        <taxon>Plakobranchidae</taxon>
        <taxon>Elysia</taxon>
    </lineage>
</organism>
<reference evidence="2 3" key="1">
    <citation type="journal article" date="2021" name="Elife">
        <title>Chloroplast acquisition without the gene transfer in kleptoplastic sea slugs, Plakobranchus ocellatus.</title>
        <authorList>
            <person name="Maeda T."/>
            <person name="Takahashi S."/>
            <person name="Yoshida T."/>
            <person name="Shimamura S."/>
            <person name="Takaki Y."/>
            <person name="Nagai Y."/>
            <person name="Toyoda A."/>
            <person name="Suzuki Y."/>
            <person name="Arimoto A."/>
            <person name="Ishii H."/>
            <person name="Satoh N."/>
            <person name="Nishiyama T."/>
            <person name="Hasebe M."/>
            <person name="Maruyama T."/>
            <person name="Minagawa J."/>
            <person name="Obokata J."/>
            <person name="Shigenobu S."/>
        </authorList>
    </citation>
    <scope>NUCLEOTIDE SEQUENCE [LARGE SCALE GENOMIC DNA]</scope>
</reference>
<dbReference type="Gene3D" id="3.30.420.10">
    <property type="entry name" value="Ribonuclease H-like superfamily/Ribonuclease H"/>
    <property type="match status" value="1"/>
</dbReference>
<keyword evidence="3" id="KW-1185">Reference proteome</keyword>
<gene>
    <name evidence="2" type="ORF">ElyMa_006837600</name>
</gene>
<feature type="compositionally biased region" description="Low complexity" evidence="1">
    <location>
        <begin position="338"/>
        <end position="347"/>
    </location>
</feature>
<name>A0AAV4J6W1_9GAST</name>
<proteinExistence type="predicted"/>
<dbReference type="EMBL" id="BMAT01013676">
    <property type="protein sequence ID" value="GFS18025.1"/>
    <property type="molecule type" value="Genomic_DNA"/>
</dbReference>
<feature type="compositionally biased region" description="Polar residues" evidence="1">
    <location>
        <begin position="21"/>
        <end position="32"/>
    </location>
</feature>
<dbReference type="PANTHER" id="PTHR46060">
    <property type="entry name" value="MARINER MOS1 TRANSPOSASE-LIKE PROTEIN"/>
    <property type="match status" value="1"/>
</dbReference>
<dbReference type="GO" id="GO:0003676">
    <property type="term" value="F:nucleic acid binding"/>
    <property type="evidence" value="ECO:0007669"/>
    <property type="project" value="InterPro"/>
</dbReference>